<dbReference type="RefSeq" id="WP_190033829.1">
    <property type="nucleotide sequence ID" value="NZ_BMWD01000002.1"/>
</dbReference>
<protein>
    <recommendedName>
        <fullName evidence="3">DUF559 domain-containing protein</fullName>
    </recommendedName>
</protein>
<dbReference type="EMBL" id="BMWD01000002">
    <property type="protein sequence ID" value="GGX43095.1"/>
    <property type="molecule type" value="Genomic_DNA"/>
</dbReference>
<reference evidence="1" key="2">
    <citation type="submission" date="2020-09" db="EMBL/GenBank/DDBJ databases">
        <authorList>
            <person name="Sun Q."/>
            <person name="Ohkuma M."/>
        </authorList>
    </citation>
    <scope>NUCLEOTIDE SEQUENCE</scope>
    <source>
        <strain evidence="1">JCM 4956</strain>
    </source>
</reference>
<evidence type="ECO:0000313" key="2">
    <source>
        <dbReference type="Proteomes" id="UP000645555"/>
    </source>
</evidence>
<dbReference type="AlphaFoldDB" id="A0A918K2F1"/>
<comment type="caution">
    <text evidence="1">The sequence shown here is derived from an EMBL/GenBank/DDBJ whole genome shotgun (WGS) entry which is preliminary data.</text>
</comment>
<reference evidence="1" key="1">
    <citation type="journal article" date="2014" name="Int. J. Syst. Evol. Microbiol.">
        <title>Complete genome sequence of Corynebacterium casei LMG S-19264T (=DSM 44701T), isolated from a smear-ripened cheese.</title>
        <authorList>
            <consortium name="US DOE Joint Genome Institute (JGI-PGF)"/>
            <person name="Walter F."/>
            <person name="Albersmeier A."/>
            <person name="Kalinowski J."/>
            <person name="Ruckert C."/>
        </authorList>
    </citation>
    <scope>NUCLEOTIDE SEQUENCE</scope>
    <source>
        <strain evidence="1">JCM 4956</strain>
    </source>
</reference>
<organism evidence="1 2">
    <name type="scientific">Streptomyces fructofermentans</name>
    <dbReference type="NCBI Taxonomy" id="152141"/>
    <lineage>
        <taxon>Bacteria</taxon>
        <taxon>Bacillati</taxon>
        <taxon>Actinomycetota</taxon>
        <taxon>Actinomycetes</taxon>
        <taxon>Kitasatosporales</taxon>
        <taxon>Streptomycetaceae</taxon>
        <taxon>Streptomyces</taxon>
    </lineage>
</organism>
<accession>A0A918K2F1</accession>
<evidence type="ECO:0008006" key="3">
    <source>
        <dbReference type="Google" id="ProtNLM"/>
    </source>
</evidence>
<keyword evidence="2" id="KW-1185">Reference proteome</keyword>
<dbReference type="Proteomes" id="UP000645555">
    <property type="component" value="Unassembled WGS sequence"/>
</dbReference>
<gene>
    <name evidence="1" type="ORF">GCM10010515_07380</name>
</gene>
<proteinExistence type="predicted"/>
<name>A0A918K2F1_9ACTN</name>
<evidence type="ECO:0000313" key="1">
    <source>
        <dbReference type="EMBL" id="GGX43095.1"/>
    </source>
</evidence>
<sequence length="259" mass="28735">MTSDVSKVSSEKAALSVEETILGQSAWFLHERGDVQAAALLLDVEGIEWSPGNRFGDWMDARLLVPGWLMDRFSEDLLAQIRDALLPIAERNGVEAHSVYVGPALPDVAADWRSALQGRLTADTTTNHAARVTDPKPELRRDGFVFDSCEEIRVYEALKRAQAALPADATISIFPLSLGRVGVGNTWTPDFLVVREGRAGLIEVDGPHHRGRLAADGTRDRHWRNSGFVHIERILVEETAKDAELDALVRTFLKRLRTH</sequence>